<evidence type="ECO:0000259" key="1">
    <source>
        <dbReference type="Pfam" id="PF07238"/>
    </source>
</evidence>
<dbReference type="GO" id="GO:0035438">
    <property type="term" value="F:cyclic-di-GMP binding"/>
    <property type="evidence" value="ECO:0007669"/>
    <property type="project" value="InterPro"/>
</dbReference>
<evidence type="ECO:0000313" key="2">
    <source>
        <dbReference type="EMBL" id="CRH07045.1"/>
    </source>
</evidence>
<dbReference type="EMBL" id="LO017727">
    <property type="protein sequence ID" value="CRH07045.1"/>
    <property type="molecule type" value="Genomic_DNA"/>
</dbReference>
<sequence>MEAVIDHDNRRKFTRVPVQLRAELLVPERPVCHVRVENLSFSGAGVFCDMAVDSPPVYRGELTMVLVLHPDDRHFNINLKGRIAYAQNGGRMGLIFTGIDVNDFNHFKQLMLAHSDHSAALLEDIELSPGLALH</sequence>
<protein>
    <recommendedName>
        <fullName evidence="1">PilZ domain-containing protein</fullName>
    </recommendedName>
</protein>
<dbReference type="AlphaFoldDB" id="A0A1S7LJH2"/>
<gene>
    <name evidence="2" type="ORF">MAGMO_2898</name>
</gene>
<dbReference type="Pfam" id="PF07238">
    <property type="entry name" value="PilZ"/>
    <property type="match status" value="1"/>
</dbReference>
<organism evidence="2">
    <name type="scientific">Magnetococcus massalia (strain MO-1)</name>
    <dbReference type="NCBI Taxonomy" id="451514"/>
    <lineage>
        <taxon>Bacteria</taxon>
        <taxon>Pseudomonadati</taxon>
        <taxon>Pseudomonadota</taxon>
        <taxon>Magnetococcia</taxon>
        <taxon>Magnetococcales</taxon>
        <taxon>Magnetococcaceae</taxon>
        <taxon>Magnetococcus</taxon>
    </lineage>
</organism>
<dbReference type="Gene3D" id="2.40.10.220">
    <property type="entry name" value="predicted glycosyltransferase like domains"/>
    <property type="match status" value="1"/>
</dbReference>
<proteinExistence type="predicted"/>
<accession>A0A1S7LJH2</accession>
<dbReference type="SUPFAM" id="SSF141371">
    <property type="entry name" value="PilZ domain-like"/>
    <property type="match status" value="1"/>
</dbReference>
<reference evidence="2" key="1">
    <citation type="submission" date="2015-04" db="EMBL/GenBank/DDBJ databases">
        <authorList>
            <person name="Syromyatnikov M.Y."/>
            <person name="Popov V.N."/>
        </authorList>
    </citation>
    <scope>NUCLEOTIDE SEQUENCE</scope>
    <source>
        <strain evidence="2">MO-1</strain>
    </source>
</reference>
<name>A0A1S7LJH2_MAGMO</name>
<dbReference type="InterPro" id="IPR009875">
    <property type="entry name" value="PilZ_domain"/>
</dbReference>
<feature type="domain" description="PilZ" evidence="1">
    <location>
        <begin position="9"/>
        <end position="111"/>
    </location>
</feature>